<dbReference type="GO" id="GO:0006427">
    <property type="term" value="P:histidyl-tRNA aminoacylation"/>
    <property type="evidence" value="ECO:0007669"/>
    <property type="project" value="InterPro"/>
</dbReference>
<dbReference type="GO" id="GO:0005737">
    <property type="term" value="C:cytoplasm"/>
    <property type="evidence" value="ECO:0007669"/>
    <property type="project" value="InterPro"/>
</dbReference>
<dbReference type="PANTHER" id="PTHR43707">
    <property type="entry name" value="HISTIDYL-TRNA SYNTHETASE"/>
    <property type="match status" value="1"/>
</dbReference>
<gene>
    <name evidence="3" type="ORF">METZ01_LOCUS129201</name>
</gene>
<dbReference type="PANTHER" id="PTHR43707:SF1">
    <property type="entry name" value="HISTIDINE--TRNA LIGASE, MITOCHONDRIAL-RELATED"/>
    <property type="match status" value="1"/>
</dbReference>
<dbReference type="InterPro" id="IPR004516">
    <property type="entry name" value="HisRS/HisZ"/>
</dbReference>
<dbReference type="NCBIfam" id="TIGR00442">
    <property type="entry name" value="hisS"/>
    <property type="match status" value="1"/>
</dbReference>
<organism evidence="3">
    <name type="scientific">marine metagenome</name>
    <dbReference type="NCBI Taxonomy" id="408172"/>
    <lineage>
        <taxon>unclassified sequences</taxon>
        <taxon>metagenomes</taxon>
        <taxon>ecological metagenomes</taxon>
    </lineage>
</organism>
<evidence type="ECO:0000259" key="2">
    <source>
        <dbReference type="PROSITE" id="PS50862"/>
    </source>
</evidence>
<evidence type="ECO:0000313" key="3">
    <source>
        <dbReference type="EMBL" id="SVA76347.1"/>
    </source>
</evidence>
<dbReference type="GO" id="GO:0005524">
    <property type="term" value="F:ATP binding"/>
    <property type="evidence" value="ECO:0007669"/>
    <property type="project" value="InterPro"/>
</dbReference>
<feature type="non-terminal residue" evidence="3">
    <location>
        <position position="300"/>
    </location>
</feature>
<evidence type="ECO:0000256" key="1">
    <source>
        <dbReference type="ARBA" id="ARBA00008226"/>
    </source>
</evidence>
<dbReference type="Pfam" id="PF13393">
    <property type="entry name" value="tRNA-synt_His"/>
    <property type="match status" value="1"/>
</dbReference>
<dbReference type="InterPro" id="IPR006195">
    <property type="entry name" value="aa-tRNA-synth_II"/>
</dbReference>
<dbReference type="AlphaFoldDB" id="A0A381YIT6"/>
<dbReference type="InterPro" id="IPR041715">
    <property type="entry name" value="HisRS-like_core"/>
</dbReference>
<accession>A0A381YIT6</accession>
<reference evidence="3" key="1">
    <citation type="submission" date="2018-05" db="EMBL/GenBank/DDBJ databases">
        <authorList>
            <person name="Lanie J.A."/>
            <person name="Ng W.-L."/>
            <person name="Kazmierczak K.M."/>
            <person name="Andrzejewski T.M."/>
            <person name="Davidsen T.M."/>
            <person name="Wayne K.J."/>
            <person name="Tettelin H."/>
            <person name="Glass J.I."/>
            <person name="Rusch D."/>
            <person name="Podicherti R."/>
            <person name="Tsui H.-C.T."/>
            <person name="Winkler M.E."/>
        </authorList>
    </citation>
    <scope>NUCLEOTIDE SEQUENCE</scope>
</reference>
<proteinExistence type="inferred from homology"/>
<feature type="non-terminal residue" evidence="3">
    <location>
        <position position="1"/>
    </location>
</feature>
<dbReference type="CDD" id="cd00773">
    <property type="entry name" value="HisRS-like_core"/>
    <property type="match status" value="1"/>
</dbReference>
<dbReference type="GO" id="GO:0004821">
    <property type="term" value="F:histidine-tRNA ligase activity"/>
    <property type="evidence" value="ECO:0007669"/>
    <property type="project" value="InterPro"/>
</dbReference>
<dbReference type="PROSITE" id="PS50862">
    <property type="entry name" value="AA_TRNA_LIGASE_II"/>
    <property type="match status" value="1"/>
</dbReference>
<dbReference type="InterPro" id="IPR045864">
    <property type="entry name" value="aa-tRNA-synth_II/BPL/LPL"/>
</dbReference>
<feature type="domain" description="Aminoacyl-transfer RNA synthetases class-II family profile" evidence="2">
    <location>
        <begin position="38"/>
        <end position="284"/>
    </location>
</feature>
<dbReference type="SUPFAM" id="SSF55681">
    <property type="entry name" value="Class II aaRS and biotin synthetases"/>
    <property type="match status" value="1"/>
</dbReference>
<name>A0A381YIT6_9ZZZZ</name>
<dbReference type="InterPro" id="IPR015807">
    <property type="entry name" value="His-tRNA-ligase"/>
</dbReference>
<dbReference type="EMBL" id="UINC01018223">
    <property type="protein sequence ID" value="SVA76347.1"/>
    <property type="molecule type" value="Genomic_DNA"/>
</dbReference>
<comment type="similarity">
    <text evidence="1">Belongs to the class-II aminoacyl-tRNA synthetase family.</text>
</comment>
<dbReference type="PIRSF" id="PIRSF001549">
    <property type="entry name" value="His-tRNA_synth"/>
    <property type="match status" value="1"/>
</dbReference>
<protein>
    <recommendedName>
        <fullName evidence="2">Aminoacyl-transfer RNA synthetases class-II family profile domain-containing protein</fullName>
    </recommendedName>
</protein>
<dbReference type="Gene3D" id="3.30.930.10">
    <property type="entry name" value="Bira Bifunctional Protein, Domain 2"/>
    <property type="match status" value="1"/>
</dbReference>
<sequence length="300" mass="33931">VKESVYRAPKGTRDLVWPDSERRRSFIDLFAVIASSAGYSEIVPPMFEHIEVFQRLGDGTDVVRKEMYDFEDKGGRNIALRPEQTASIVRSYAEHRPPLPWKVWYAGPNFRYERAQKGRFRQFDQVGVEALGTDDPYLDIEVIAIAWRFYEALGLKQVNLLLNSVGTTQDRTRYVEALREYLEKRKDDLSSEAQETLASNPLRVLDSKRAEDVEVISEAPSILEHLSDEANSHFDKVQEGLQKLKIPYSVTPNLVRGLDYYVQTTFEFTTKSIDAAQDAIGGGGRYDGLAAEMGAPDTPG</sequence>